<dbReference type="RefSeq" id="WP_125119992.1">
    <property type="nucleotide sequence ID" value="NZ_AP019309.1"/>
</dbReference>
<dbReference type="Gene3D" id="3.90.350.10">
    <property type="entry name" value="Transposase Inhibitor Protein From Tn5, Chain A, domain 1"/>
    <property type="match status" value="1"/>
</dbReference>
<dbReference type="OrthoDB" id="2325342at2"/>
<keyword evidence="3" id="KW-1185">Reference proteome</keyword>
<dbReference type="AlphaFoldDB" id="A0A3G9J9L2"/>
<dbReference type="KEGG" id="ebm:SG0102_21800"/>
<dbReference type="InterPro" id="IPR012337">
    <property type="entry name" value="RNaseH-like_sf"/>
</dbReference>
<gene>
    <name evidence="2" type="ORF">SG0102_21800</name>
</gene>
<accession>A0A3G9J9L2</accession>
<dbReference type="GO" id="GO:0003677">
    <property type="term" value="F:DNA binding"/>
    <property type="evidence" value="ECO:0007669"/>
    <property type="project" value="InterPro"/>
</dbReference>
<proteinExistence type="predicted"/>
<dbReference type="InterPro" id="IPR002559">
    <property type="entry name" value="Transposase_11"/>
</dbReference>
<sequence length="429" mass="49992">MSYYTTDVYEIKREITIFSSKISKNLKKATSNFVLDMQYGIAKKTSVLTTEIARALDESIKLKNTSERLCDNMENIEEDEIETIKNNYYAIVRENVFIDKDDKVVVLFDDSEIAKPYGKKFEDLCRVRDASQPKTTLVNGYHVCEAVALSSNNKQPIPLYSYIYSTDSNGHKSMPDETIKSLDAMKTILKHPISGIFDRGYDSNTFFKYFAEHPDDDFVIRLKGNRNVIVKGHEVLVSKMAEDRKGKVNMTLFFESENKEVKLSHTRVGLPCIEGSKKAYTIIFCYGLSEEEPLLLITNRHVNDKKDVITIAREYFYRWRIEENFRHTKSEYDWENMRVRTLKKMNVLNLMLMIRVGHVALMANKVDESLLAIKMIERSKSLRADVCVWIYQITRGIKEALAYAQKGIQHFKHIEKRKPSRQLEIWEFL</sequence>
<dbReference type="EMBL" id="AP019309">
    <property type="protein sequence ID" value="BBH27246.1"/>
    <property type="molecule type" value="Genomic_DNA"/>
</dbReference>
<feature type="domain" description="Transposase IS4-like" evidence="1">
    <location>
        <begin position="137"/>
        <end position="352"/>
    </location>
</feature>
<evidence type="ECO:0000259" key="1">
    <source>
        <dbReference type="Pfam" id="PF01609"/>
    </source>
</evidence>
<dbReference type="SUPFAM" id="SSF53098">
    <property type="entry name" value="Ribonuclease H-like"/>
    <property type="match status" value="1"/>
</dbReference>
<evidence type="ECO:0000313" key="3">
    <source>
        <dbReference type="Proteomes" id="UP000268059"/>
    </source>
</evidence>
<dbReference type="Proteomes" id="UP000268059">
    <property type="component" value="Chromosome"/>
</dbReference>
<dbReference type="InParanoid" id="A0A3G9J9L2"/>
<name>A0A3G9J9L2_9FIRM</name>
<dbReference type="GO" id="GO:0006313">
    <property type="term" value="P:DNA transposition"/>
    <property type="evidence" value="ECO:0007669"/>
    <property type="project" value="InterPro"/>
</dbReference>
<dbReference type="GO" id="GO:0004803">
    <property type="term" value="F:transposase activity"/>
    <property type="evidence" value="ECO:0007669"/>
    <property type="project" value="InterPro"/>
</dbReference>
<evidence type="ECO:0000313" key="2">
    <source>
        <dbReference type="EMBL" id="BBH27246.1"/>
    </source>
</evidence>
<dbReference type="Pfam" id="PF01609">
    <property type="entry name" value="DDE_Tnp_1"/>
    <property type="match status" value="1"/>
</dbReference>
<reference evidence="2 3" key="1">
    <citation type="submission" date="2018-11" db="EMBL/GenBank/DDBJ databases">
        <title>Novel Erysipelotrichaceae bacterium isolated from small intestine of a swine.</title>
        <authorList>
            <person name="Kim J.S."/>
            <person name="Choe H."/>
            <person name="Lee Y.R."/>
            <person name="Kim K.M."/>
            <person name="Park D.S."/>
        </authorList>
    </citation>
    <scope>NUCLEOTIDE SEQUENCE [LARGE SCALE GENOMIC DNA]</scope>
    <source>
        <strain evidence="2 3">SG0102</strain>
    </source>
</reference>
<organism evidence="2 3">
    <name type="scientific">Intestinibaculum porci</name>
    <dbReference type="NCBI Taxonomy" id="2487118"/>
    <lineage>
        <taxon>Bacteria</taxon>
        <taxon>Bacillati</taxon>
        <taxon>Bacillota</taxon>
        <taxon>Erysipelotrichia</taxon>
        <taxon>Erysipelotrichales</taxon>
        <taxon>Erysipelotrichaceae</taxon>
        <taxon>Intestinibaculum</taxon>
    </lineage>
</organism>
<protein>
    <recommendedName>
        <fullName evidence="1">Transposase IS4-like domain-containing protein</fullName>
    </recommendedName>
</protein>